<organism evidence="6">
    <name type="scientific">marine metagenome</name>
    <dbReference type="NCBI Taxonomy" id="408172"/>
    <lineage>
        <taxon>unclassified sequences</taxon>
        <taxon>metagenomes</taxon>
        <taxon>ecological metagenomes</taxon>
    </lineage>
</organism>
<accession>A0A381R3M6</accession>
<comment type="similarity">
    <text evidence="1">Belongs to the ABC transporter superfamily.</text>
</comment>
<evidence type="ECO:0000259" key="5">
    <source>
        <dbReference type="PROSITE" id="PS50893"/>
    </source>
</evidence>
<dbReference type="GO" id="GO:0005524">
    <property type="term" value="F:ATP binding"/>
    <property type="evidence" value="ECO:0007669"/>
    <property type="project" value="UniProtKB-KW"/>
</dbReference>
<evidence type="ECO:0000256" key="3">
    <source>
        <dbReference type="ARBA" id="ARBA00022741"/>
    </source>
</evidence>
<feature type="domain" description="ABC transporter" evidence="5">
    <location>
        <begin position="25"/>
        <end position="251"/>
    </location>
</feature>
<dbReference type="CDD" id="cd03220">
    <property type="entry name" value="ABC_KpsT_Wzt"/>
    <property type="match status" value="1"/>
</dbReference>
<sequence>MHAIDIDHATKIYRRYGRRRQFATLKSALLSGSLITDLKPAETFTALQDVSLRVAAGETVGVIGPNGSGKSTLLKLVAGITKPTSGTVNVKGRISALIELGAGFHPEISGRENIFINGIMLGLSKREVVQKFEEIVEFAELEEFIDAPVKTYSSGMYARLGFAVAIHVNPDVLLVDEILAVGDQGFTHKCLDKFAEFRRRGKTILLVTHSLSLVERFCDDAVWLDSGLIKAVGDPKRVVDAYLSHVENQEEQQLEADDIKTRKMTETSSEPLTTGEASMDDMFQVTEGRWGSREVEILDVT</sequence>
<keyword evidence="3" id="KW-0547">Nucleotide-binding</keyword>
<evidence type="ECO:0000256" key="4">
    <source>
        <dbReference type="ARBA" id="ARBA00022840"/>
    </source>
</evidence>
<evidence type="ECO:0000256" key="1">
    <source>
        <dbReference type="ARBA" id="ARBA00005417"/>
    </source>
</evidence>
<dbReference type="SMART" id="SM00382">
    <property type="entry name" value="AAA"/>
    <property type="match status" value="1"/>
</dbReference>
<dbReference type="GO" id="GO:0016887">
    <property type="term" value="F:ATP hydrolysis activity"/>
    <property type="evidence" value="ECO:0007669"/>
    <property type="project" value="InterPro"/>
</dbReference>
<keyword evidence="2" id="KW-0813">Transport</keyword>
<gene>
    <name evidence="6" type="ORF">METZ01_LOCUS38678</name>
</gene>
<dbReference type="SUPFAM" id="SSF52540">
    <property type="entry name" value="P-loop containing nucleoside triphosphate hydrolases"/>
    <property type="match status" value="1"/>
</dbReference>
<dbReference type="PROSITE" id="PS50893">
    <property type="entry name" value="ABC_TRANSPORTER_2"/>
    <property type="match status" value="1"/>
</dbReference>
<dbReference type="InterPro" id="IPR015860">
    <property type="entry name" value="ABC_transpr_TagH-like"/>
</dbReference>
<dbReference type="PANTHER" id="PTHR46743">
    <property type="entry name" value="TEICHOIC ACIDS EXPORT ATP-BINDING PROTEIN TAGH"/>
    <property type="match status" value="1"/>
</dbReference>
<evidence type="ECO:0000256" key="2">
    <source>
        <dbReference type="ARBA" id="ARBA00022448"/>
    </source>
</evidence>
<dbReference type="PANTHER" id="PTHR46743:SF2">
    <property type="entry name" value="TEICHOIC ACIDS EXPORT ATP-BINDING PROTEIN TAGH"/>
    <property type="match status" value="1"/>
</dbReference>
<dbReference type="InterPro" id="IPR003439">
    <property type="entry name" value="ABC_transporter-like_ATP-bd"/>
</dbReference>
<dbReference type="AlphaFoldDB" id="A0A381R3M6"/>
<dbReference type="InterPro" id="IPR050683">
    <property type="entry name" value="Bact_Polysacc_Export_ATP-bd"/>
</dbReference>
<dbReference type="GO" id="GO:0016020">
    <property type="term" value="C:membrane"/>
    <property type="evidence" value="ECO:0007669"/>
    <property type="project" value="InterPro"/>
</dbReference>
<reference evidence="6" key="1">
    <citation type="submission" date="2018-05" db="EMBL/GenBank/DDBJ databases">
        <authorList>
            <person name="Lanie J.A."/>
            <person name="Ng W.-L."/>
            <person name="Kazmierczak K.M."/>
            <person name="Andrzejewski T.M."/>
            <person name="Davidsen T.M."/>
            <person name="Wayne K.J."/>
            <person name="Tettelin H."/>
            <person name="Glass J.I."/>
            <person name="Rusch D."/>
            <person name="Podicherti R."/>
            <person name="Tsui H.-C.T."/>
            <person name="Winkler M.E."/>
        </authorList>
    </citation>
    <scope>NUCLEOTIDE SEQUENCE</scope>
</reference>
<name>A0A381R3M6_9ZZZZ</name>
<dbReference type="GO" id="GO:0140359">
    <property type="term" value="F:ABC-type transporter activity"/>
    <property type="evidence" value="ECO:0007669"/>
    <property type="project" value="InterPro"/>
</dbReference>
<evidence type="ECO:0000313" key="6">
    <source>
        <dbReference type="EMBL" id="SUZ85824.1"/>
    </source>
</evidence>
<protein>
    <recommendedName>
        <fullName evidence="5">ABC transporter domain-containing protein</fullName>
    </recommendedName>
</protein>
<proteinExistence type="inferred from homology"/>
<feature type="non-terminal residue" evidence="6">
    <location>
        <position position="301"/>
    </location>
</feature>
<dbReference type="EMBL" id="UINC01001652">
    <property type="protein sequence ID" value="SUZ85824.1"/>
    <property type="molecule type" value="Genomic_DNA"/>
</dbReference>
<dbReference type="InterPro" id="IPR003593">
    <property type="entry name" value="AAA+_ATPase"/>
</dbReference>
<dbReference type="InterPro" id="IPR027417">
    <property type="entry name" value="P-loop_NTPase"/>
</dbReference>
<dbReference type="Pfam" id="PF00005">
    <property type="entry name" value="ABC_tran"/>
    <property type="match status" value="1"/>
</dbReference>
<keyword evidence="4" id="KW-0067">ATP-binding</keyword>
<dbReference type="Gene3D" id="3.40.50.300">
    <property type="entry name" value="P-loop containing nucleotide triphosphate hydrolases"/>
    <property type="match status" value="1"/>
</dbReference>